<evidence type="ECO:0000313" key="2">
    <source>
        <dbReference type="Proteomes" id="UP001212170"/>
    </source>
</evidence>
<evidence type="ECO:0000313" key="1">
    <source>
        <dbReference type="EMBL" id="MDA6069007.1"/>
    </source>
</evidence>
<sequence>MRKIILPIFYILLLISCRENEHQKEKTTISATSKINLAKESANSEKKNINHLFVANGGSVLYMKNGERRSQARFDTDGNFVDELLKVAREDGKYKDYDNYLMEEKDTLNFFEDFGRIKSDWLILKGNEITNKQQVVSFTSPKNKNSQDVRTVESTQLILFNPEIKHFNDENSVEAESYFTAMDDWAYYSNELREFFKKKGVKSSYNEKRYLEFKIENNKTILIDTKSKINNYTPNALLYKKGKTPIILHLIASDNDPDEIQSYLK</sequence>
<dbReference type="Proteomes" id="UP001212170">
    <property type="component" value="Unassembled WGS sequence"/>
</dbReference>
<organism evidence="1 2">
    <name type="scientific">Flavobacterium azizsancarii</name>
    <dbReference type="NCBI Taxonomy" id="2961580"/>
    <lineage>
        <taxon>Bacteria</taxon>
        <taxon>Pseudomonadati</taxon>
        <taxon>Bacteroidota</taxon>
        <taxon>Flavobacteriia</taxon>
        <taxon>Flavobacteriales</taxon>
        <taxon>Flavobacteriaceae</taxon>
        <taxon>Flavobacterium</taxon>
    </lineage>
</organism>
<keyword evidence="2" id="KW-1185">Reference proteome</keyword>
<accession>A0ABT4W8Y4</accession>
<dbReference type="EMBL" id="JAMZNK010000005">
    <property type="protein sequence ID" value="MDA6069007.1"/>
    <property type="molecule type" value="Genomic_DNA"/>
</dbReference>
<name>A0ABT4W8Y4_9FLAO</name>
<comment type="caution">
    <text evidence="1">The sequence shown here is derived from an EMBL/GenBank/DDBJ whole genome shotgun (WGS) entry which is preliminary data.</text>
</comment>
<evidence type="ECO:0008006" key="3">
    <source>
        <dbReference type="Google" id="ProtNLM"/>
    </source>
</evidence>
<protein>
    <recommendedName>
        <fullName evidence="3">Lipoprotein</fullName>
    </recommendedName>
</protein>
<gene>
    <name evidence="1" type="ORF">NJT12_05170</name>
</gene>
<reference evidence="1 2" key="1">
    <citation type="journal article" date="2023" name="Chemosphere">
        <title>Whole genome analysis of Flavobacterium aziz-sancarii sp. nov., isolated from Ardley Island (Antarctica), revealed a rich resistome and bioremediation potential.</title>
        <authorList>
            <person name="Otur C."/>
            <person name="Okay S."/>
            <person name="Kurt-Kizildogan A."/>
        </authorList>
    </citation>
    <scope>NUCLEOTIDE SEQUENCE [LARGE SCALE GENOMIC DNA]</scope>
    <source>
        <strain evidence="1 2">AC</strain>
    </source>
</reference>
<proteinExistence type="predicted"/>
<dbReference type="RefSeq" id="WP_271334839.1">
    <property type="nucleotide sequence ID" value="NZ_JAMZNK010000005.1"/>
</dbReference>
<dbReference type="PROSITE" id="PS51257">
    <property type="entry name" value="PROKAR_LIPOPROTEIN"/>
    <property type="match status" value="1"/>
</dbReference>